<dbReference type="PANTHER" id="PTHR46566:SF2">
    <property type="entry name" value="ATP-DEPENDENT 6-PHOSPHOFRUCTOKINASE ISOZYME 2"/>
    <property type="match status" value="1"/>
</dbReference>
<evidence type="ECO:0000313" key="3">
    <source>
        <dbReference type="Proteomes" id="UP001240236"/>
    </source>
</evidence>
<protein>
    <submittedName>
        <fullName evidence="2">Fructose-1-phosphate kinase PfkB-like protein</fullName>
    </submittedName>
</protein>
<dbReference type="RefSeq" id="WP_307237335.1">
    <property type="nucleotide sequence ID" value="NZ_JAUSUZ010000001.1"/>
</dbReference>
<gene>
    <name evidence="2" type="ORF">J2S42_001787</name>
</gene>
<dbReference type="Pfam" id="PF00294">
    <property type="entry name" value="PfkB"/>
    <property type="match status" value="1"/>
</dbReference>
<keyword evidence="2" id="KW-0808">Transferase</keyword>
<feature type="domain" description="Carbohydrate kinase PfkB" evidence="1">
    <location>
        <begin position="36"/>
        <end position="141"/>
    </location>
</feature>
<sequence length="157" mass="16214">MARHDIDELYSMALTEGLRAPVAVFSGTADLTGNGVKVVDDLAGDQLSAVLAGGVAVLKVSHEELIDAGRAEDDSVDALTAAAYRLREEGAAAVMIGHADQPGPALLDDEVLKVRVPQLQVVDHHGAGDSMTAGIAAVLVKAVTCTRQSGPAPRPER</sequence>
<evidence type="ECO:0000313" key="2">
    <source>
        <dbReference type="EMBL" id="MDQ0365118.1"/>
    </source>
</evidence>
<organism evidence="2 3">
    <name type="scientific">Catenuloplanes indicus</name>
    <dbReference type="NCBI Taxonomy" id="137267"/>
    <lineage>
        <taxon>Bacteria</taxon>
        <taxon>Bacillati</taxon>
        <taxon>Actinomycetota</taxon>
        <taxon>Actinomycetes</taxon>
        <taxon>Micromonosporales</taxon>
        <taxon>Micromonosporaceae</taxon>
        <taxon>Catenuloplanes</taxon>
    </lineage>
</organism>
<accession>A0AAE4AYJ7</accession>
<dbReference type="PANTHER" id="PTHR46566">
    <property type="entry name" value="1-PHOSPHOFRUCTOKINASE-RELATED"/>
    <property type="match status" value="1"/>
</dbReference>
<dbReference type="EMBL" id="JAUSUZ010000001">
    <property type="protein sequence ID" value="MDQ0365118.1"/>
    <property type="molecule type" value="Genomic_DNA"/>
</dbReference>
<evidence type="ECO:0000259" key="1">
    <source>
        <dbReference type="Pfam" id="PF00294"/>
    </source>
</evidence>
<proteinExistence type="predicted"/>
<keyword evidence="2" id="KW-0418">Kinase</keyword>
<keyword evidence="3" id="KW-1185">Reference proteome</keyword>
<dbReference type="InterPro" id="IPR029056">
    <property type="entry name" value="Ribokinase-like"/>
</dbReference>
<dbReference type="AlphaFoldDB" id="A0AAE4AYJ7"/>
<dbReference type="GO" id="GO:0016301">
    <property type="term" value="F:kinase activity"/>
    <property type="evidence" value="ECO:0007669"/>
    <property type="project" value="UniProtKB-KW"/>
</dbReference>
<reference evidence="2 3" key="1">
    <citation type="submission" date="2023-07" db="EMBL/GenBank/DDBJ databases">
        <title>Sequencing the genomes of 1000 actinobacteria strains.</title>
        <authorList>
            <person name="Klenk H.-P."/>
        </authorList>
    </citation>
    <scope>NUCLEOTIDE SEQUENCE [LARGE SCALE GENOMIC DNA]</scope>
    <source>
        <strain evidence="2 3">DSM 44709</strain>
    </source>
</reference>
<dbReference type="Proteomes" id="UP001240236">
    <property type="component" value="Unassembled WGS sequence"/>
</dbReference>
<dbReference type="SUPFAM" id="SSF53613">
    <property type="entry name" value="Ribokinase-like"/>
    <property type="match status" value="1"/>
</dbReference>
<comment type="caution">
    <text evidence="2">The sequence shown here is derived from an EMBL/GenBank/DDBJ whole genome shotgun (WGS) entry which is preliminary data.</text>
</comment>
<dbReference type="InterPro" id="IPR011611">
    <property type="entry name" value="PfkB_dom"/>
</dbReference>
<dbReference type="Gene3D" id="3.40.1190.20">
    <property type="match status" value="1"/>
</dbReference>
<name>A0AAE4AYJ7_9ACTN</name>